<evidence type="ECO:0008006" key="3">
    <source>
        <dbReference type="Google" id="ProtNLM"/>
    </source>
</evidence>
<protein>
    <recommendedName>
        <fullName evidence="3">F5/8 type C domain-containing protein</fullName>
    </recommendedName>
</protein>
<organism evidence="1 2">
    <name type="scientific">Fontibacillus phaseoli</name>
    <dbReference type="NCBI Taxonomy" id="1416533"/>
    <lineage>
        <taxon>Bacteria</taxon>
        <taxon>Bacillati</taxon>
        <taxon>Bacillota</taxon>
        <taxon>Bacilli</taxon>
        <taxon>Bacillales</taxon>
        <taxon>Paenibacillaceae</taxon>
        <taxon>Fontibacillus</taxon>
    </lineage>
</organism>
<name>A0A369B4L8_9BACL</name>
<dbReference type="Proteomes" id="UP000253090">
    <property type="component" value="Unassembled WGS sequence"/>
</dbReference>
<dbReference type="Gene3D" id="2.60.120.260">
    <property type="entry name" value="Galactose-binding domain-like"/>
    <property type="match status" value="1"/>
</dbReference>
<proteinExistence type="predicted"/>
<sequence length="572" mass="61331">MPKLPSGLNTFEASDIVRRIAQNENIEAIDALFHEAQGHRHTGKGGDAPQIGKEGIATGAVVTEKLANATVTADKIAGGAVLADKLAAGAVTGDKIAAGAVNTNKIVTGAVTADKIAGGAILTDKLAAGAVTGDKIASAAVSTDKIAANAVNTDKIATGAVTSGKISKNSLDRQHLRQGGLSSNIAKFKRVSVTAGTLTGNPTTPFTFQWGSVGDSHLWTLPKEVVLPQSLTIYLGKEYVRLEGMSFGSWVGSDLSRMPRGFYAEVSANGTDWTRVYSQTGTVNEPFTFLPFNPVTNGQYVRLTITEASVSLENVISCLAVYSSYHGNVDLDPLEDERSWGLNARLQGLMIIPEGQIRDYGGGQLGIYKSLIVMNPGSGTYFRVNPGTYELPDWGYLYVDIPHVNAQSITPKIGKWLEGSRGYDNKDRIVIAQRNANEDIFMNSAIQAKIAGILPNADKVDGIDFQTKNGYLEFDDGTGWKNVAAVKKVQRGYVALYNDGTWSDGERFVLTMNAVNIEKSFLNVSSTGSTNGSPKYNAGVRGRILNATQFEVVTIFSPLFDQRISWEVIEFV</sequence>
<dbReference type="OrthoDB" id="2555193at2"/>
<dbReference type="RefSeq" id="WP_114498413.1">
    <property type="nucleotide sequence ID" value="NZ_QPJW01000012.1"/>
</dbReference>
<dbReference type="SUPFAM" id="SSF49785">
    <property type="entry name" value="Galactose-binding domain-like"/>
    <property type="match status" value="1"/>
</dbReference>
<reference evidence="1 2" key="1">
    <citation type="submission" date="2018-07" db="EMBL/GenBank/DDBJ databases">
        <title>Genomic Encyclopedia of Type Strains, Phase III (KMG-III): the genomes of soil and plant-associated and newly described type strains.</title>
        <authorList>
            <person name="Whitman W."/>
        </authorList>
    </citation>
    <scope>NUCLEOTIDE SEQUENCE [LARGE SCALE GENOMIC DNA]</scope>
    <source>
        <strain evidence="1 2">CECT 8333</strain>
    </source>
</reference>
<dbReference type="AlphaFoldDB" id="A0A369B4L8"/>
<comment type="caution">
    <text evidence="1">The sequence shown here is derived from an EMBL/GenBank/DDBJ whole genome shotgun (WGS) entry which is preliminary data.</text>
</comment>
<accession>A0A369B4L8</accession>
<gene>
    <name evidence="1" type="ORF">DFP94_11289</name>
</gene>
<evidence type="ECO:0000313" key="1">
    <source>
        <dbReference type="EMBL" id="RCX16469.1"/>
    </source>
</evidence>
<evidence type="ECO:0000313" key="2">
    <source>
        <dbReference type="Proteomes" id="UP000253090"/>
    </source>
</evidence>
<dbReference type="InterPro" id="IPR008979">
    <property type="entry name" value="Galactose-bd-like_sf"/>
</dbReference>
<dbReference type="EMBL" id="QPJW01000012">
    <property type="protein sequence ID" value="RCX16469.1"/>
    <property type="molecule type" value="Genomic_DNA"/>
</dbReference>
<keyword evidence="2" id="KW-1185">Reference proteome</keyword>